<dbReference type="NCBIfam" id="TIGR02145">
    <property type="entry name" value="Fib_succ_major"/>
    <property type="match status" value="1"/>
</dbReference>
<feature type="domain" description="Fibrobacter succinogenes major paralogous" evidence="1">
    <location>
        <begin position="480"/>
        <end position="635"/>
    </location>
</feature>
<reference evidence="3" key="1">
    <citation type="journal article" date="2019" name="Int. J. Syst. Evol. Microbiol.">
        <title>The Global Catalogue of Microorganisms (GCM) 10K type strain sequencing project: providing services to taxonomists for standard genome sequencing and annotation.</title>
        <authorList>
            <consortium name="The Broad Institute Genomics Platform"/>
            <consortium name="The Broad Institute Genome Sequencing Center for Infectious Disease"/>
            <person name="Wu L."/>
            <person name="Ma J."/>
        </authorList>
    </citation>
    <scope>NUCLEOTIDE SEQUENCE [LARGE SCALE GENOMIC DNA]</scope>
    <source>
        <strain evidence="3">CCUG 66188</strain>
    </source>
</reference>
<sequence length="636" mass="71164">MMKKVLFYIILILFTLGFSCQDYDKPNNIINEGKMKSVTLSLKLPGDMRKDASSATKSMTEGEEQHVRTIEVLAFMDDGSGNYLYAYRSKGENISLQDGEGTFRVTLAEYYRPQVLIILANASVELDAVNIALNDNINSVIPLLTASSSTEWDANNNNSGILRDIPMYYKTAPTIISNTTSALGTFDLTRMLARLDVRAKAGIAGFQLVNACIFNRKDKGYIAYKDHYWDGAKVIKADVPEDAATTKLNSILYEADAFHQIIQSIYTFETKGAENRSEATAIVVGGYYGYPANSSKVTYYRIDIPTTLNGDFSGDILRNHLYDIEIQSVDDEGAETPENAFDGEIKITATVTPWNLARQNVIFEGQYNLKLDKASIDFKNHIEDQEIEISTTHPSGISISPITYTDENVTGWLQITQISTKKWKISTNGDNYQAKRLARLTVIAGNMNYVVKLAQKGCGNNGTAELMEITENSAYYTHLYNGKCWMVENSREEKLTGSGEPGYASNKYGSIGIIVDPVSEINNYQHYYTWDQAMLIDNACPQGWHLPTQAEFDALISEITSQPSLGQFWIGPNYNNSMSGYYLNANNEWHDWDIKGHWWSSSNDNNSYYYTGSINNMTGPALTDGSNWLSVRCVKD</sequence>
<evidence type="ECO:0000259" key="1">
    <source>
        <dbReference type="Pfam" id="PF09603"/>
    </source>
</evidence>
<evidence type="ECO:0000313" key="2">
    <source>
        <dbReference type="EMBL" id="MFC4673752.1"/>
    </source>
</evidence>
<protein>
    <submittedName>
        <fullName evidence="2">FISUMP domain-containing protein</fullName>
    </submittedName>
</protein>
<comment type="caution">
    <text evidence="2">The sequence shown here is derived from an EMBL/GenBank/DDBJ whole genome shotgun (WGS) entry which is preliminary data.</text>
</comment>
<proteinExistence type="predicted"/>
<accession>A0ABV9KU69</accession>
<gene>
    <name evidence="2" type="ORF">ACFO6W_08625</name>
</gene>
<dbReference type="PROSITE" id="PS51257">
    <property type="entry name" value="PROKAR_LIPOPROTEIN"/>
    <property type="match status" value="1"/>
</dbReference>
<name>A0ABV9KU69_9BACT</name>
<dbReference type="Proteomes" id="UP001596023">
    <property type="component" value="Unassembled WGS sequence"/>
</dbReference>
<keyword evidence="3" id="KW-1185">Reference proteome</keyword>
<dbReference type="RefSeq" id="WP_379995338.1">
    <property type="nucleotide sequence ID" value="NZ_JBHSGN010000063.1"/>
</dbReference>
<evidence type="ECO:0000313" key="3">
    <source>
        <dbReference type="Proteomes" id="UP001596023"/>
    </source>
</evidence>
<organism evidence="2 3">
    <name type="scientific">Dysgonomonas termitidis</name>
    <dbReference type="NCBI Taxonomy" id="1516126"/>
    <lineage>
        <taxon>Bacteria</taxon>
        <taxon>Pseudomonadati</taxon>
        <taxon>Bacteroidota</taxon>
        <taxon>Bacteroidia</taxon>
        <taxon>Bacteroidales</taxon>
        <taxon>Dysgonomonadaceae</taxon>
        <taxon>Dysgonomonas</taxon>
    </lineage>
</organism>
<dbReference type="InterPro" id="IPR011871">
    <property type="entry name" value="Fib_succ_major"/>
</dbReference>
<dbReference type="Pfam" id="PF09603">
    <property type="entry name" value="Fib_succ_major"/>
    <property type="match status" value="1"/>
</dbReference>
<dbReference type="EMBL" id="JBHSGN010000063">
    <property type="protein sequence ID" value="MFC4673752.1"/>
    <property type="molecule type" value="Genomic_DNA"/>
</dbReference>